<comment type="cofactor">
    <cofactor evidence="1">
        <name>Co(2+)</name>
        <dbReference type="ChEBI" id="CHEBI:48828"/>
    </cofactor>
</comment>
<sequence length="422" mass="43343">MADLSDDEARVLAAVDEQWAVDRLCALIAVPSVGGTAAESEAQHLLADWLEELGCAVDRWPIDLAEAASAPDAPGQEVVRTEAWGVVGTVGGAGRPALVLAGHTDVVPPGDPGLWAGDPFVPRVADGAVHGRGACDMKAGVVAALAAVRALRAAGVRLARPLAVHGVVGEEDGGLGAWATLRRGHTGDLCVIPEPTAQAVVTAAAGALTFRLEVTGHAAHAAMRDRGVSAVELFVHVHAELLAFEAERQRDADPRFGDARFPHGLSIGRVRAGDWASSVPDRLVAEGRYGVRVGEPVEAAKAALESRLADVSAGHPWLADHPVRLTWTGGAFASGQLPAGAPLLPAVRRAVVDAGGPEPAERAVAAGTDLRLYAAAGIPTLHYGPGDLHLAHGPLEQVPIAELVTAARALALLALRTCGAAR</sequence>
<comment type="cofactor">
    <cofactor evidence="2">
        <name>Zn(2+)</name>
        <dbReference type="ChEBI" id="CHEBI:29105"/>
    </cofactor>
</comment>
<dbReference type="EMBL" id="VNHW01000013">
    <property type="protein sequence ID" value="TYP84844.1"/>
    <property type="molecule type" value="Genomic_DNA"/>
</dbReference>
<dbReference type="SUPFAM" id="SSF53187">
    <property type="entry name" value="Zn-dependent exopeptidases"/>
    <property type="match status" value="1"/>
</dbReference>
<feature type="domain" description="Peptidase M20 dimerisation" evidence="8">
    <location>
        <begin position="204"/>
        <end position="312"/>
    </location>
</feature>
<evidence type="ECO:0000313" key="10">
    <source>
        <dbReference type="Proteomes" id="UP000322499"/>
    </source>
</evidence>
<keyword evidence="7" id="KW-0170">Cobalt</keyword>
<keyword evidence="5" id="KW-0378">Hydrolase</keyword>
<comment type="caution">
    <text evidence="9">The sequence shown here is derived from an EMBL/GenBank/DDBJ whole genome shotgun (WGS) entry which is preliminary data.</text>
</comment>
<evidence type="ECO:0000256" key="5">
    <source>
        <dbReference type="ARBA" id="ARBA00022801"/>
    </source>
</evidence>
<comment type="similarity">
    <text evidence="3">Belongs to the peptidase M20A family.</text>
</comment>
<dbReference type="InterPro" id="IPR011650">
    <property type="entry name" value="Peptidase_M20_dimer"/>
</dbReference>
<accession>A0A5S5CPC6</accession>
<evidence type="ECO:0000259" key="8">
    <source>
        <dbReference type="Pfam" id="PF07687"/>
    </source>
</evidence>
<dbReference type="Gene3D" id="3.40.630.10">
    <property type="entry name" value="Zn peptidases"/>
    <property type="match status" value="1"/>
</dbReference>
<evidence type="ECO:0000256" key="4">
    <source>
        <dbReference type="ARBA" id="ARBA00022723"/>
    </source>
</evidence>
<evidence type="ECO:0000313" key="9">
    <source>
        <dbReference type="EMBL" id="TYP84844.1"/>
    </source>
</evidence>
<reference evidence="9 10" key="1">
    <citation type="submission" date="2019-07" db="EMBL/GenBank/DDBJ databases">
        <title>Genomic Encyclopedia of Archaeal and Bacterial Type Strains, Phase II (KMG-II): from individual species to whole genera.</title>
        <authorList>
            <person name="Goeker M."/>
        </authorList>
    </citation>
    <scope>NUCLEOTIDE SEQUENCE [LARGE SCALE GENOMIC DNA]</scope>
    <source>
        <strain evidence="9 10">DSM 46842</strain>
    </source>
</reference>
<dbReference type="SUPFAM" id="SSF55031">
    <property type="entry name" value="Bacterial exopeptidase dimerisation domain"/>
    <property type="match status" value="1"/>
</dbReference>
<gene>
    <name evidence="9" type="ORF">BD833_113106</name>
</gene>
<organism evidence="9 10">
    <name type="scientific">Blastococcus xanthinilyticus</name>
    <dbReference type="NCBI Taxonomy" id="1564164"/>
    <lineage>
        <taxon>Bacteria</taxon>
        <taxon>Bacillati</taxon>
        <taxon>Actinomycetota</taxon>
        <taxon>Actinomycetes</taxon>
        <taxon>Geodermatophilales</taxon>
        <taxon>Geodermatophilaceae</taxon>
        <taxon>Blastococcus</taxon>
    </lineage>
</organism>
<dbReference type="InterPro" id="IPR050072">
    <property type="entry name" value="Peptidase_M20A"/>
</dbReference>
<keyword evidence="6" id="KW-0862">Zinc</keyword>
<dbReference type="Proteomes" id="UP000322499">
    <property type="component" value="Unassembled WGS sequence"/>
</dbReference>
<dbReference type="Pfam" id="PF07687">
    <property type="entry name" value="M20_dimer"/>
    <property type="match status" value="1"/>
</dbReference>
<dbReference type="Pfam" id="PF01546">
    <property type="entry name" value="Peptidase_M20"/>
    <property type="match status" value="1"/>
</dbReference>
<dbReference type="NCBIfam" id="TIGR01910">
    <property type="entry name" value="DapE-ArgE"/>
    <property type="match status" value="1"/>
</dbReference>
<dbReference type="PANTHER" id="PTHR43808">
    <property type="entry name" value="ACETYLORNITHINE DEACETYLASE"/>
    <property type="match status" value="1"/>
</dbReference>
<keyword evidence="10" id="KW-1185">Reference proteome</keyword>
<dbReference type="InterPro" id="IPR036264">
    <property type="entry name" value="Bact_exopeptidase_dim_dom"/>
</dbReference>
<protein>
    <submittedName>
        <fullName evidence="9">Acetylornithine deacetylase</fullName>
    </submittedName>
</protein>
<evidence type="ECO:0000256" key="3">
    <source>
        <dbReference type="ARBA" id="ARBA00006247"/>
    </source>
</evidence>
<name>A0A5S5CPC6_9ACTN</name>
<dbReference type="InterPro" id="IPR010182">
    <property type="entry name" value="ArgE/DapE"/>
</dbReference>
<evidence type="ECO:0000256" key="7">
    <source>
        <dbReference type="ARBA" id="ARBA00023285"/>
    </source>
</evidence>
<dbReference type="PANTHER" id="PTHR43808:SF25">
    <property type="entry name" value="PEPTIDASE M20 DIMERISATION DOMAIN-CONTAINING PROTEIN"/>
    <property type="match status" value="1"/>
</dbReference>
<dbReference type="AlphaFoldDB" id="A0A5S5CPC6"/>
<dbReference type="InterPro" id="IPR002933">
    <property type="entry name" value="Peptidase_M20"/>
</dbReference>
<keyword evidence="4" id="KW-0479">Metal-binding</keyword>
<dbReference type="RefSeq" id="WP_166534588.1">
    <property type="nucleotide sequence ID" value="NZ_VNHW01000013.1"/>
</dbReference>
<dbReference type="Gene3D" id="3.30.70.360">
    <property type="match status" value="1"/>
</dbReference>
<evidence type="ECO:0000256" key="6">
    <source>
        <dbReference type="ARBA" id="ARBA00022833"/>
    </source>
</evidence>
<dbReference type="GO" id="GO:0046872">
    <property type="term" value="F:metal ion binding"/>
    <property type="evidence" value="ECO:0007669"/>
    <property type="project" value="UniProtKB-KW"/>
</dbReference>
<evidence type="ECO:0000256" key="2">
    <source>
        <dbReference type="ARBA" id="ARBA00001947"/>
    </source>
</evidence>
<proteinExistence type="inferred from homology"/>
<evidence type="ECO:0000256" key="1">
    <source>
        <dbReference type="ARBA" id="ARBA00001941"/>
    </source>
</evidence>
<dbReference type="GO" id="GO:0016787">
    <property type="term" value="F:hydrolase activity"/>
    <property type="evidence" value="ECO:0007669"/>
    <property type="project" value="UniProtKB-KW"/>
</dbReference>